<feature type="transmembrane region" description="Helical" evidence="1">
    <location>
        <begin position="229"/>
        <end position="249"/>
    </location>
</feature>
<dbReference type="EMBL" id="JAEDAL010000002">
    <property type="protein sequence ID" value="MBH9552631.1"/>
    <property type="molecule type" value="Genomic_DNA"/>
</dbReference>
<keyword evidence="4" id="KW-1185">Reference proteome</keyword>
<dbReference type="RefSeq" id="WP_198100227.1">
    <property type="nucleotide sequence ID" value="NZ_JAEDAL010000002.1"/>
</dbReference>
<dbReference type="InterPro" id="IPR012429">
    <property type="entry name" value="HGSNAT_cat"/>
</dbReference>
<feature type="domain" description="Heparan-alpha-glucosaminide N-acetyltransferase catalytic" evidence="2">
    <location>
        <begin position="5"/>
        <end position="171"/>
    </location>
</feature>
<dbReference type="PANTHER" id="PTHR31061:SF24">
    <property type="entry name" value="LD22376P"/>
    <property type="match status" value="1"/>
</dbReference>
<feature type="transmembrane region" description="Helical" evidence="1">
    <location>
        <begin position="303"/>
        <end position="324"/>
    </location>
</feature>
<keyword evidence="1" id="KW-0472">Membrane</keyword>
<feature type="transmembrane region" description="Helical" evidence="1">
    <location>
        <begin position="140"/>
        <end position="159"/>
    </location>
</feature>
<keyword evidence="1" id="KW-0812">Transmembrane</keyword>
<keyword evidence="1" id="KW-1133">Transmembrane helix</keyword>
<reference evidence="3" key="1">
    <citation type="submission" date="2020-12" db="EMBL/GenBank/DDBJ databases">
        <title>The genome sequence of Inhella sp. 4Y17.</title>
        <authorList>
            <person name="Liu Y."/>
        </authorList>
    </citation>
    <scope>NUCLEOTIDE SEQUENCE</scope>
    <source>
        <strain evidence="3">4Y10</strain>
    </source>
</reference>
<dbReference type="AlphaFoldDB" id="A0A931IZG1"/>
<feature type="transmembrane region" description="Helical" evidence="1">
    <location>
        <begin position="344"/>
        <end position="365"/>
    </location>
</feature>
<protein>
    <submittedName>
        <fullName evidence="3">DUF1624 domain-containing protein</fullName>
    </submittedName>
</protein>
<dbReference type="Pfam" id="PF07786">
    <property type="entry name" value="HGSNAT_cat"/>
    <property type="match status" value="1"/>
</dbReference>
<evidence type="ECO:0000256" key="1">
    <source>
        <dbReference type="SAM" id="Phobius"/>
    </source>
</evidence>
<evidence type="ECO:0000259" key="2">
    <source>
        <dbReference type="Pfam" id="PF07786"/>
    </source>
</evidence>
<evidence type="ECO:0000313" key="4">
    <source>
        <dbReference type="Proteomes" id="UP000620139"/>
    </source>
</evidence>
<feature type="transmembrane region" description="Helical" evidence="1">
    <location>
        <begin position="113"/>
        <end position="133"/>
    </location>
</feature>
<feature type="transmembrane region" description="Helical" evidence="1">
    <location>
        <begin position="79"/>
        <end position="101"/>
    </location>
</feature>
<name>A0A931IZG1_9BURK</name>
<accession>A0A931IZG1</accession>
<dbReference type="Proteomes" id="UP000620139">
    <property type="component" value="Unassembled WGS sequence"/>
</dbReference>
<proteinExistence type="predicted"/>
<evidence type="ECO:0000313" key="3">
    <source>
        <dbReference type="EMBL" id="MBH9552631.1"/>
    </source>
</evidence>
<feature type="transmembrane region" description="Helical" evidence="1">
    <location>
        <begin position="198"/>
        <end position="217"/>
    </location>
</feature>
<feature type="transmembrane region" description="Helical" evidence="1">
    <location>
        <begin position="49"/>
        <end position="67"/>
    </location>
</feature>
<sequence>MTSQRLLSLDAFRGFTIAAMLLVNNPGDWGHVYAPLLHAAWHGWTFTDWIFPFFVFISGISMTLSLSRRAALGDDKLKLTLATVRRGALIVLIGLLLNAIPAFDWEALRWPGVLQRLGLCTMFAAPLAVYLGWRGQAGVGLALLMIYTAIMMGIAVPGADGVVRTGSLEKGQDVASYVDRLLMDGHLWAQAKTWDPEGLLSTLPAVVSQIAGLLVGQRLATSSPAGEKTAWLFVGGLALLWAGEVVAAWTMPINKALWTPAYVLAMAGWACLVFGGCHWLLDAQPDAQQRQAWAVRLRPLVDFGLNALFLFVASGLVAKMLAFWKPGGQSLKAWIYGALQATGLAPVNASLAFALGFVLLFYGLAAGMARRGWVIKV</sequence>
<dbReference type="PANTHER" id="PTHR31061">
    <property type="entry name" value="LD22376P"/>
    <property type="match status" value="1"/>
</dbReference>
<feature type="transmembrane region" description="Helical" evidence="1">
    <location>
        <begin position="261"/>
        <end position="282"/>
    </location>
</feature>
<comment type="caution">
    <text evidence="3">The sequence shown here is derived from an EMBL/GenBank/DDBJ whole genome shotgun (WGS) entry which is preliminary data.</text>
</comment>
<gene>
    <name evidence="3" type="ORF">I7X43_07170</name>
</gene>
<organism evidence="3 4">
    <name type="scientific">Inhella gelatinilytica</name>
    <dbReference type="NCBI Taxonomy" id="2795030"/>
    <lineage>
        <taxon>Bacteria</taxon>
        <taxon>Pseudomonadati</taxon>
        <taxon>Pseudomonadota</taxon>
        <taxon>Betaproteobacteria</taxon>
        <taxon>Burkholderiales</taxon>
        <taxon>Sphaerotilaceae</taxon>
        <taxon>Inhella</taxon>
    </lineage>
</organism>